<keyword evidence="4 8" id="KW-0812">Transmembrane</keyword>
<sequence length="517" mass="57231">MPSSAGISDSSLTSVSVISGSSLNNGGTGNISKTFESTDEPNFLTRNFGYFGTNRSSFTCQIKHTCENLGTINCKRCLWESNLQGLYDRNRNAVVGTDRRDDTCVLSLRSHLLEELFGNGGEKRRKSSSAPSSIRLPKQKQKSKIAKGEGTHDTWKISLDQFKSGRKILESEKDLPKSLRSFYKQQAALIDSYESLSRDDQSCNAKDAAELLKRATFYSKLTFFANLLLLIAKSIAAGLSGSMAIITSLVDSVVDLASGIVLWITARAIRKGNPYSYPQGRNRLEPLAVIILSVIMGVASLQLIKESVMKIIGLADKSMRPPVVDTLTIVISVATVVVKFVLYLLCRRIKSPTIQALAQDHRNDVVSNTIALLFGYIGSEEIRQTTKNVNLAYLDPVGAILISLYIAFTWFILGRIQVRIITGLTAKPEFLSKIIWICLNHHRDIRYVTSVKAVHSGYTFVVEVGILLPEDMSLKAAHTIGESLEKELEKTQHVDRVFVHMNCTENNNPPNIDSTYL</sequence>
<feature type="transmembrane region" description="Helical" evidence="8">
    <location>
        <begin position="391"/>
        <end position="413"/>
    </location>
</feature>
<evidence type="ECO:0000313" key="11">
    <source>
        <dbReference type="EMBL" id="OWF36644.1"/>
    </source>
</evidence>
<evidence type="ECO:0000256" key="2">
    <source>
        <dbReference type="ARBA" id="ARBA00008873"/>
    </source>
</evidence>
<dbReference type="SUPFAM" id="SSF160240">
    <property type="entry name" value="Cation efflux protein cytoplasmic domain-like"/>
    <property type="match status" value="1"/>
</dbReference>
<dbReference type="Pfam" id="PF16916">
    <property type="entry name" value="ZT_dimer"/>
    <property type="match status" value="1"/>
</dbReference>
<keyword evidence="3" id="KW-0813">Transport</keyword>
<feature type="transmembrane region" description="Helical" evidence="8">
    <location>
        <begin position="245"/>
        <end position="266"/>
    </location>
</feature>
<dbReference type="InterPro" id="IPR002524">
    <property type="entry name" value="Cation_efflux"/>
</dbReference>
<feature type="transmembrane region" description="Helical" evidence="8">
    <location>
        <begin position="324"/>
        <end position="345"/>
    </location>
</feature>
<dbReference type="InterPro" id="IPR058533">
    <property type="entry name" value="Cation_efflux_TM"/>
</dbReference>
<comment type="subcellular location">
    <subcellularLocation>
        <location evidence="1">Membrane</location>
        <topology evidence="1">Multi-pass membrane protein</topology>
    </subcellularLocation>
</comment>
<dbReference type="InterPro" id="IPR027469">
    <property type="entry name" value="Cation_efflux_TMD_sf"/>
</dbReference>
<dbReference type="SUPFAM" id="SSF161111">
    <property type="entry name" value="Cation efflux protein transmembrane domain-like"/>
    <property type="match status" value="1"/>
</dbReference>
<comment type="caution">
    <text evidence="11">The sequence shown here is derived from an EMBL/GenBank/DDBJ whole genome shotgun (WGS) entry which is preliminary data.</text>
</comment>
<dbReference type="Proteomes" id="UP000242188">
    <property type="component" value="Unassembled WGS sequence"/>
</dbReference>
<dbReference type="STRING" id="6573.A0A210PJI6"/>
<name>A0A210PJI6_MIZYE</name>
<evidence type="ECO:0000256" key="6">
    <source>
        <dbReference type="ARBA" id="ARBA00023136"/>
    </source>
</evidence>
<dbReference type="InterPro" id="IPR036837">
    <property type="entry name" value="Cation_efflux_CTD_sf"/>
</dbReference>
<dbReference type="InterPro" id="IPR050291">
    <property type="entry name" value="CDF_Transporter"/>
</dbReference>
<evidence type="ECO:0000256" key="8">
    <source>
        <dbReference type="SAM" id="Phobius"/>
    </source>
</evidence>
<feature type="domain" description="Cation efflux protein cytoplasmic" evidence="10">
    <location>
        <begin position="428"/>
        <end position="502"/>
    </location>
</feature>
<dbReference type="AlphaFoldDB" id="A0A210PJI6"/>
<dbReference type="Pfam" id="PF01545">
    <property type="entry name" value="Cation_efflux"/>
    <property type="match status" value="1"/>
</dbReference>
<keyword evidence="12" id="KW-1185">Reference proteome</keyword>
<evidence type="ECO:0000256" key="3">
    <source>
        <dbReference type="ARBA" id="ARBA00022448"/>
    </source>
</evidence>
<protein>
    <submittedName>
        <fullName evidence="11">Metal tolerance protein 5</fullName>
    </submittedName>
</protein>
<evidence type="ECO:0000256" key="7">
    <source>
        <dbReference type="SAM" id="MobiDB-lite"/>
    </source>
</evidence>
<feature type="transmembrane region" description="Helical" evidence="8">
    <location>
        <begin position="287"/>
        <end position="304"/>
    </location>
</feature>
<evidence type="ECO:0000313" key="12">
    <source>
        <dbReference type="Proteomes" id="UP000242188"/>
    </source>
</evidence>
<keyword evidence="6 8" id="KW-0472">Membrane</keyword>
<organism evidence="11 12">
    <name type="scientific">Mizuhopecten yessoensis</name>
    <name type="common">Japanese scallop</name>
    <name type="synonym">Patinopecten yessoensis</name>
    <dbReference type="NCBI Taxonomy" id="6573"/>
    <lineage>
        <taxon>Eukaryota</taxon>
        <taxon>Metazoa</taxon>
        <taxon>Spiralia</taxon>
        <taxon>Lophotrochozoa</taxon>
        <taxon>Mollusca</taxon>
        <taxon>Bivalvia</taxon>
        <taxon>Autobranchia</taxon>
        <taxon>Pteriomorphia</taxon>
        <taxon>Pectinida</taxon>
        <taxon>Pectinoidea</taxon>
        <taxon>Pectinidae</taxon>
        <taxon>Mizuhopecten</taxon>
    </lineage>
</organism>
<evidence type="ECO:0000259" key="10">
    <source>
        <dbReference type="Pfam" id="PF16916"/>
    </source>
</evidence>
<dbReference type="EMBL" id="NEDP02076529">
    <property type="protein sequence ID" value="OWF36644.1"/>
    <property type="molecule type" value="Genomic_DNA"/>
</dbReference>
<evidence type="ECO:0000256" key="5">
    <source>
        <dbReference type="ARBA" id="ARBA00022989"/>
    </source>
</evidence>
<evidence type="ECO:0000259" key="9">
    <source>
        <dbReference type="Pfam" id="PF01545"/>
    </source>
</evidence>
<dbReference type="Gene3D" id="1.20.1510.10">
    <property type="entry name" value="Cation efflux protein transmembrane domain"/>
    <property type="match status" value="1"/>
</dbReference>
<keyword evidence="5 8" id="KW-1133">Transmembrane helix</keyword>
<gene>
    <name evidence="11" type="ORF">KP79_PYT03044</name>
</gene>
<comment type="similarity">
    <text evidence="2">Belongs to the cation diffusion facilitator (CDF) transporter (TC 2.A.4) family. SLC30A subfamily.</text>
</comment>
<feature type="domain" description="Cation efflux protein transmembrane" evidence="9">
    <location>
        <begin position="221"/>
        <end position="420"/>
    </location>
</feature>
<proteinExistence type="inferred from homology"/>
<dbReference type="InterPro" id="IPR027470">
    <property type="entry name" value="Cation_efflux_CTD"/>
</dbReference>
<dbReference type="OrthoDB" id="78296at2759"/>
<reference evidence="11 12" key="1">
    <citation type="journal article" date="2017" name="Nat. Ecol. Evol.">
        <title>Scallop genome provides insights into evolution of bilaterian karyotype and development.</title>
        <authorList>
            <person name="Wang S."/>
            <person name="Zhang J."/>
            <person name="Jiao W."/>
            <person name="Li J."/>
            <person name="Xun X."/>
            <person name="Sun Y."/>
            <person name="Guo X."/>
            <person name="Huan P."/>
            <person name="Dong B."/>
            <person name="Zhang L."/>
            <person name="Hu X."/>
            <person name="Sun X."/>
            <person name="Wang J."/>
            <person name="Zhao C."/>
            <person name="Wang Y."/>
            <person name="Wang D."/>
            <person name="Huang X."/>
            <person name="Wang R."/>
            <person name="Lv J."/>
            <person name="Li Y."/>
            <person name="Zhang Z."/>
            <person name="Liu B."/>
            <person name="Lu W."/>
            <person name="Hui Y."/>
            <person name="Liang J."/>
            <person name="Zhou Z."/>
            <person name="Hou R."/>
            <person name="Li X."/>
            <person name="Liu Y."/>
            <person name="Li H."/>
            <person name="Ning X."/>
            <person name="Lin Y."/>
            <person name="Zhao L."/>
            <person name="Xing Q."/>
            <person name="Dou J."/>
            <person name="Li Y."/>
            <person name="Mao J."/>
            <person name="Guo H."/>
            <person name="Dou H."/>
            <person name="Li T."/>
            <person name="Mu C."/>
            <person name="Jiang W."/>
            <person name="Fu Q."/>
            <person name="Fu X."/>
            <person name="Miao Y."/>
            <person name="Liu J."/>
            <person name="Yu Q."/>
            <person name="Li R."/>
            <person name="Liao H."/>
            <person name="Li X."/>
            <person name="Kong Y."/>
            <person name="Jiang Z."/>
            <person name="Chourrout D."/>
            <person name="Li R."/>
            <person name="Bao Z."/>
        </authorList>
    </citation>
    <scope>NUCLEOTIDE SEQUENCE [LARGE SCALE GENOMIC DNA]</scope>
    <source>
        <strain evidence="11 12">PY_sf001</strain>
    </source>
</reference>
<dbReference type="FunFam" id="1.20.1510.10:FF:000005">
    <property type="entry name" value="Putative Cation diffusion facilitator 1"/>
    <property type="match status" value="1"/>
</dbReference>
<dbReference type="Gene3D" id="3.30.70.1350">
    <property type="entry name" value="Cation efflux protein, cytoplasmic domain"/>
    <property type="match status" value="1"/>
</dbReference>
<accession>A0A210PJI6</accession>
<dbReference type="GO" id="GO:0008324">
    <property type="term" value="F:monoatomic cation transmembrane transporter activity"/>
    <property type="evidence" value="ECO:0007669"/>
    <property type="project" value="InterPro"/>
</dbReference>
<evidence type="ECO:0000256" key="4">
    <source>
        <dbReference type="ARBA" id="ARBA00022692"/>
    </source>
</evidence>
<dbReference type="NCBIfam" id="TIGR01297">
    <property type="entry name" value="CDF"/>
    <property type="match status" value="1"/>
</dbReference>
<evidence type="ECO:0000256" key="1">
    <source>
        <dbReference type="ARBA" id="ARBA00004141"/>
    </source>
</evidence>
<dbReference type="PANTHER" id="PTHR43840">
    <property type="entry name" value="MITOCHONDRIAL METAL TRANSPORTER 1-RELATED"/>
    <property type="match status" value="1"/>
</dbReference>
<feature type="transmembrane region" description="Helical" evidence="8">
    <location>
        <begin position="221"/>
        <end position="239"/>
    </location>
</feature>
<dbReference type="GO" id="GO:0016020">
    <property type="term" value="C:membrane"/>
    <property type="evidence" value="ECO:0007669"/>
    <property type="project" value="UniProtKB-SubCell"/>
</dbReference>
<dbReference type="PANTHER" id="PTHR43840:SF13">
    <property type="entry name" value="CATION EFFLUX PROTEIN CYTOPLASMIC DOMAIN-CONTAINING PROTEIN"/>
    <property type="match status" value="1"/>
</dbReference>
<feature type="region of interest" description="Disordered" evidence="7">
    <location>
        <begin position="119"/>
        <end position="150"/>
    </location>
</feature>